<evidence type="ECO:0000313" key="3">
    <source>
        <dbReference type="Proteomes" id="UP001217485"/>
    </source>
</evidence>
<sequence>MQLAQRLAGLEMSAVPVWVLDVDRSRVCWVNEAGLEMWRAQDRDELFARDFSTVPAPVRTRIQALAAQVRERRVVRESWTFYPRGMPVTVTLHSSSVELDDGRFAILSQALPPDGAPEPELLRGIEALRHTSVMIAFVDPTGDLLMQNPAALRAFGRTRTWSAWLSEPGEADAMLRAALDGDIVTREMLVRTVDGERLHAIEGRAVRDPVAGAMGVLLHHTDETARIGAERSAEERGRLLEELNATLALVEQQRGEILALSAPILDVGERALALPIIGALNRERSAEIAARLLPAIAGSGVDRVILDMTGAAALDEAGARHLIEMVGAIRLLGASAMITGIQPALARTLVASGFDGTGITIVGSIAQGLSRSRKR</sequence>
<dbReference type="InterPro" id="IPR035965">
    <property type="entry name" value="PAS-like_dom_sf"/>
</dbReference>
<feature type="domain" description="STAS" evidence="1">
    <location>
        <begin position="261"/>
        <end position="372"/>
    </location>
</feature>
<protein>
    <submittedName>
        <fullName evidence="2">PAS domain-containing protein</fullName>
    </submittedName>
</protein>
<accession>A0ABT5BYV0</accession>
<dbReference type="Gene3D" id="3.30.750.24">
    <property type="entry name" value="STAS domain"/>
    <property type="match status" value="1"/>
</dbReference>
<dbReference type="EMBL" id="JAQNDK010000001">
    <property type="protein sequence ID" value="MDC0678918.1"/>
    <property type="molecule type" value="Genomic_DNA"/>
</dbReference>
<dbReference type="RefSeq" id="WP_272095775.1">
    <property type="nucleotide sequence ID" value="NZ_JAQNDK010000001.1"/>
</dbReference>
<name>A0ABT5BYV0_9BACT</name>
<dbReference type="CDD" id="cd07041">
    <property type="entry name" value="STAS_RsbR_RsbS_like"/>
    <property type="match status" value="1"/>
</dbReference>
<dbReference type="SUPFAM" id="SSF52091">
    <property type="entry name" value="SpoIIaa-like"/>
    <property type="match status" value="1"/>
</dbReference>
<dbReference type="InterPro" id="IPR002645">
    <property type="entry name" value="STAS_dom"/>
</dbReference>
<dbReference type="InterPro" id="IPR036513">
    <property type="entry name" value="STAS_dom_sf"/>
</dbReference>
<dbReference type="Gene3D" id="3.30.450.20">
    <property type="entry name" value="PAS domain"/>
    <property type="match status" value="2"/>
</dbReference>
<gene>
    <name evidence="2" type="ORF">POL72_14325</name>
</gene>
<dbReference type="PANTHER" id="PTHR33745">
    <property type="entry name" value="RSBT ANTAGONIST PROTEIN RSBS-RELATED"/>
    <property type="match status" value="1"/>
</dbReference>
<comment type="caution">
    <text evidence="2">The sequence shown here is derived from an EMBL/GenBank/DDBJ whole genome shotgun (WGS) entry which is preliminary data.</text>
</comment>
<dbReference type="Pfam" id="PF13188">
    <property type="entry name" value="PAS_8"/>
    <property type="match status" value="1"/>
</dbReference>
<dbReference type="SUPFAM" id="SSF55785">
    <property type="entry name" value="PYP-like sensor domain (PAS domain)"/>
    <property type="match status" value="2"/>
</dbReference>
<dbReference type="PROSITE" id="PS50801">
    <property type="entry name" value="STAS"/>
    <property type="match status" value="1"/>
</dbReference>
<evidence type="ECO:0000259" key="1">
    <source>
        <dbReference type="PROSITE" id="PS50801"/>
    </source>
</evidence>
<keyword evidence="3" id="KW-1185">Reference proteome</keyword>
<reference evidence="2 3" key="1">
    <citation type="submission" date="2023-01" db="EMBL/GenBank/DDBJ databases">
        <title>Minimal conservation of predation-associated metabolite biosynthetic gene clusters underscores biosynthetic potential of Myxococcota including descriptions for ten novel species: Archangium lansinium sp. nov., Myxococcus landrumus sp. nov., Nannocystis bai.</title>
        <authorList>
            <person name="Ahearne A."/>
            <person name="Stevens C."/>
            <person name="Dowd S."/>
        </authorList>
    </citation>
    <scope>NUCLEOTIDE SEQUENCE [LARGE SCALE GENOMIC DNA]</scope>
    <source>
        <strain evidence="2 3">WIWO2</strain>
    </source>
</reference>
<dbReference type="Proteomes" id="UP001217485">
    <property type="component" value="Unassembled WGS sequence"/>
</dbReference>
<organism evidence="2 3">
    <name type="scientific">Sorangium atrum</name>
    <dbReference type="NCBI Taxonomy" id="2995308"/>
    <lineage>
        <taxon>Bacteria</taxon>
        <taxon>Pseudomonadati</taxon>
        <taxon>Myxococcota</taxon>
        <taxon>Polyangia</taxon>
        <taxon>Polyangiales</taxon>
        <taxon>Polyangiaceae</taxon>
        <taxon>Sorangium</taxon>
    </lineage>
</organism>
<evidence type="ECO:0000313" key="2">
    <source>
        <dbReference type="EMBL" id="MDC0678918.1"/>
    </source>
</evidence>
<proteinExistence type="predicted"/>
<dbReference type="InterPro" id="IPR051932">
    <property type="entry name" value="Bact_StressResp_Reg"/>
</dbReference>
<dbReference type="InterPro" id="IPR000014">
    <property type="entry name" value="PAS"/>
</dbReference>
<dbReference type="Pfam" id="PF01740">
    <property type="entry name" value="STAS"/>
    <property type="match status" value="1"/>
</dbReference>